<proteinExistence type="evidence at protein level"/>
<evidence type="ECO:0000313" key="4">
    <source>
        <dbReference type="WormBase" id="Y66D12A.16c"/>
    </source>
</evidence>
<keyword evidence="5" id="KW-1267">Proteomics identification</keyword>
<dbReference type="WormBase" id="Y66D12A.16c">
    <property type="protein sequence ID" value="CE26448"/>
    <property type="gene ID" value="WBGene00013442"/>
</dbReference>
<accession>A0A0K3AUY4</accession>
<dbReference type="AGR" id="WB:WBGene00013442"/>
<gene>
    <name evidence="2" type="ORF">CELE_Y66D12A.16</name>
    <name evidence="2 4" type="ORF">Y66D12A.16</name>
</gene>
<dbReference type="PaxDb" id="6239-Y66D12A.16a"/>
<dbReference type="FunCoup" id="A0A0K3AUY4">
    <property type="interactions" value="1506"/>
</dbReference>
<feature type="compositionally biased region" description="Basic residues" evidence="1">
    <location>
        <begin position="118"/>
        <end position="132"/>
    </location>
</feature>
<dbReference type="CTD" id="190499"/>
<dbReference type="GeneID" id="190499"/>
<sequence>MTSIAVEELFGRNLETSRAPNPWPAPSTQETEPFEMFGKGAGSFFDDKPSSDSEDQKDVKKANQAARDSYYGAYSYATQDFSSSRGLSRDMEQLKSPAKSESNGTLRSEHQWRDKRRENHRRPLKEHHRRNETRRDYRSISAVETVHETIKIESRRTVACEGNVYFEETNVIQFPKNLPPNVHVITAAQYGSN</sequence>
<dbReference type="AlphaFoldDB" id="A0A0K3AUY4"/>
<dbReference type="OrthoDB" id="5876404at2759"/>
<dbReference type="Proteomes" id="UP000001940">
    <property type="component" value="Chromosome III"/>
</dbReference>
<feature type="region of interest" description="Disordered" evidence="1">
    <location>
        <begin position="9"/>
        <end position="69"/>
    </location>
</feature>
<evidence type="ECO:0000313" key="3">
    <source>
        <dbReference type="Proteomes" id="UP000001940"/>
    </source>
</evidence>
<organism evidence="2 3">
    <name type="scientific">Caenorhabditis elegans</name>
    <dbReference type="NCBI Taxonomy" id="6239"/>
    <lineage>
        <taxon>Eukaryota</taxon>
        <taxon>Metazoa</taxon>
        <taxon>Ecdysozoa</taxon>
        <taxon>Nematoda</taxon>
        <taxon>Chromadorea</taxon>
        <taxon>Rhabditida</taxon>
        <taxon>Rhabditina</taxon>
        <taxon>Rhabditomorpha</taxon>
        <taxon>Rhabditoidea</taxon>
        <taxon>Rhabditidae</taxon>
        <taxon>Peloderinae</taxon>
        <taxon>Caenorhabditis</taxon>
    </lineage>
</organism>
<name>A0A0K3AUY4_CAEEL</name>
<protein>
    <submittedName>
        <fullName evidence="2">Spen family transcriptional repressor</fullName>
    </submittedName>
</protein>
<keyword evidence="3" id="KW-1185">Reference proteome</keyword>
<evidence type="ECO:0000313" key="2">
    <source>
        <dbReference type="EMBL" id="CTQ86621.1"/>
    </source>
</evidence>
<feature type="region of interest" description="Disordered" evidence="1">
    <location>
        <begin position="82"/>
        <end position="136"/>
    </location>
</feature>
<reference evidence="2 3" key="1">
    <citation type="journal article" date="1998" name="Science">
        <title>Genome sequence of the nematode C. elegans: a platform for investigating biology.</title>
        <authorList>
            <consortium name="The C. elegans sequencing consortium"/>
            <person name="Sulson J.E."/>
            <person name="Waterston R."/>
        </authorList>
    </citation>
    <scope>NUCLEOTIDE SEQUENCE [LARGE SCALE GENOMIC DNA]</scope>
    <source>
        <strain evidence="2 3">Bristol N2</strain>
    </source>
</reference>
<feature type="compositionally biased region" description="Basic and acidic residues" evidence="1">
    <location>
        <begin position="107"/>
        <end position="117"/>
    </location>
</feature>
<dbReference type="RefSeq" id="NP_001299921.1">
    <property type="nucleotide sequence ID" value="NM_001312992.1"/>
</dbReference>
<dbReference type="InParanoid" id="A0A0K3AUY4"/>
<feature type="compositionally biased region" description="Basic and acidic residues" evidence="1">
    <location>
        <begin position="45"/>
        <end position="61"/>
    </location>
</feature>
<evidence type="ECO:0000256" key="1">
    <source>
        <dbReference type="SAM" id="MobiDB-lite"/>
    </source>
</evidence>
<evidence type="ECO:0007829" key="5">
    <source>
        <dbReference type="PeptideAtlas" id="A0A0K3AUY4"/>
    </source>
</evidence>
<dbReference type="PeptideAtlas" id="A0A0K3AUY4"/>
<dbReference type="Bgee" id="WBGene00013442">
    <property type="expression patterns" value="Expressed in adult organism and 2 other cell types or tissues"/>
</dbReference>
<dbReference type="IntAct" id="A0A0K3AUY4">
    <property type="interactions" value="1"/>
</dbReference>
<dbReference type="ExpressionAtlas" id="A0A0K3AUY4">
    <property type="expression patterns" value="baseline and differential"/>
</dbReference>
<dbReference type="EMBL" id="BX284603">
    <property type="protein sequence ID" value="CTQ86621.1"/>
    <property type="molecule type" value="Genomic_DNA"/>
</dbReference>